<accession>A0A383B139</accession>
<proteinExistence type="predicted"/>
<sequence length="100" mass="11340">VPLDVYMKYEQDENGYYKVGYSGFNYVQVFAQSEGIQRIFWSSSDSFTVVHMGIEFHTSIASYSTYTNSQTGETRQNVYVNQGFIGDTLVVVGAISEDNY</sequence>
<dbReference type="AlphaFoldDB" id="A0A383B139"/>
<name>A0A383B139_9ZZZZ</name>
<feature type="non-terminal residue" evidence="1">
    <location>
        <position position="1"/>
    </location>
</feature>
<protein>
    <submittedName>
        <fullName evidence="1">Uncharacterized protein</fullName>
    </submittedName>
</protein>
<gene>
    <name evidence="1" type="ORF">METZ01_LOCUS466760</name>
</gene>
<feature type="non-terminal residue" evidence="1">
    <location>
        <position position="100"/>
    </location>
</feature>
<evidence type="ECO:0000313" key="1">
    <source>
        <dbReference type="EMBL" id="SVE13906.1"/>
    </source>
</evidence>
<dbReference type="EMBL" id="UINC01196758">
    <property type="protein sequence ID" value="SVE13906.1"/>
    <property type="molecule type" value="Genomic_DNA"/>
</dbReference>
<reference evidence="1" key="1">
    <citation type="submission" date="2018-05" db="EMBL/GenBank/DDBJ databases">
        <authorList>
            <person name="Lanie J.A."/>
            <person name="Ng W.-L."/>
            <person name="Kazmierczak K.M."/>
            <person name="Andrzejewski T.M."/>
            <person name="Davidsen T.M."/>
            <person name="Wayne K.J."/>
            <person name="Tettelin H."/>
            <person name="Glass J.I."/>
            <person name="Rusch D."/>
            <person name="Podicherti R."/>
            <person name="Tsui H.-C.T."/>
            <person name="Winkler M.E."/>
        </authorList>
    </citation>
    <scope>NUCLEOTIDE SEQUENCE</scope>
</reference>
<organism evidence="1">
    <name type="scientific">marine metagenome</name>
    <dbReference type="NCBI Taxonomy" id="408172"/>
    <lineage>
        <taxon>unclassified sequences</taxon>
        <taxon>metagenomes</taxon>
        <taxon>ecological metagenomes</taxon>
    </lineage>
</organism>